<feature type="signal peptide" evidence="1">
    <location>
        <begin position="1"/>
        <end position="25"/>
    </location>
</feature>
<dbReference type="PROSITE" id="PS51257">
    <property type="entry name" value="PROKAR_LIPOPROTEIN"/>
    <property type="match status" value="1"/>
</dbReference>
<comment type="caution">
    <text evidence="2">The sequence shown here is derived from an EMBL/GenBank/DDBJ whole genome shotgun (WGS) entry which is preliminary data.</text>
</comment>
<evidence type="ECO:0000256" key="1">
    <source>
        <dbReference type="SAM" id="SignalP"/>
    </source>
</evidence>
<protein>
    <submittedName>
        <fullName evidence="2">Uncharacterized protein</fullName>
    </submittedName>
</protein>
<dbReference type="PANTHER" id="PTHR36896">
    <property type="entry name" value="OS01G0729500 PROTEIN"/>
    <property type="match status" value="1"/>
</dbReference>
<evidence type="ECO:0000313" key="3">
    <source>
        <dbReference type="Proteomes" id="UP000287651"/>
    </source>
</evidence>
<dbReference type="Proteomes" id="UP000287651">
    <property type="component" value="Unassembled WGS sequence"/>
</dbReference>
<proteinExistence type="predicted"/>
<reference evidence="2 3" key="1">
    <citation type="journal article" date="2014" name="Agronomy (Basel)">
        <title>A Draft Genome Sequence for Ensete ventricosum, the Drought-Tolerant Tree Against Hunger.</title>
        <authorList>
            <person name="Harrison J."/>
            <person name="Moore K.A."/>
            <person name="Paszkiewicz K."/>
            <person name="Jones T."/>
            <person name="Grant M."/>
            <person name="Ambacheew D."/>
            <person name="Muzemil S."/>
            <person name="Studholme D.J."/>
        </authorList>
    </citation>
    <scope>NUCLEOTIDE SEQUENCE [LARGE SCALE GENOMIC DNA]</scope>
</reference>
<dbReference type="PANTHER" id="PTHR36896:SF2">
    <property type="entry name" value="OS01G0729500 PROTEIN"/>
    <property type="match status" value="1"/>
</dbReference>
<organism evidence="2 3">
    <name type="scientific">Ensete ventricosum</name>
    <name type="common">Abyssinian banana</name>
    <name type="synonym">Musa ensete</name>
    <dbReference type="NCBI Taxonomy" id="4639"/>
    <lineage>
        <taxon>Eukaryota</taxon>
        <taxon>Viridiplantae</taxon>
        <taxon>Streptophyta</taxon>
        <taxon>Embryophyta</taxon>
        <taxon>Tracheophyta</taxon>
        <taxon>Spermatophyta</taxon>
        <taxon>Magnoliopsida</taxon>
        <taxon>Liliopsida</taxon>
        <taxon>Zingiberales</taxon>
        <taxon>Musaceae</taxon>
        <taxon>Ensete</taxon>
    </lineage>
</organism>
<accession>A0A426ZGZ6</accession>
<sequence>MAARAASSLLLLLLLLSSLLQLVSISCLASPTGGRRGLLAYVPARKRAGIGGGRGADCRTMTSRKACLGRSEWCRWCRSDALDDMCFGSAEAWRLPRQIFSCEAPDA</sequence>
<dbReference type="EMBL" id="AMZH03006665">
    <property type="protein sequence ID" value="RRT63256.1"/>
    <property type="molecule type" value="Genomic_DNA"/>
</dbReference>
<name>A0A426ZGZ6_ENSVE</name>
<evidence type="ECO:0000313" key="2">
    <source>
        <dbReference type="EMBL" id="RRT63256.1"/>
    </source>
</evidence>
<keyword evidence="1" id="KW-0732">Signal</keyword>
<dbReference type="AlphaFoldDB" id="A0A426ZGZ6"/>
<gene>
    <name evidence="2" type="ORF">B296_00001542</name>
</gene>
<feature type="chain" id="PRO_5019087942" evidence="1">
    <location>
        <begin position="26"/>
        <end position="107"/>
    </location>
</feature>